<name>A0ABY8MI40_9SPIO</name>
<dbReference type="InterPro" id="IPR036691">
    <property type="entry name" value="Endo/exonu/phosph_ase_sf"/>
</dbReference>
<keyword evidence="6" id="KW-0460">Magnesium</keyword>
<dbReference type="PROSITE" id="PS51435">
    <property type="entry name" value="AP_NUCLEASE_F1_4"/>
    <property type="match status" value="1"/>
</dbReference>
<evidence type="ECO:0000256" key="4">
    <source>
        <dbReference type="ARBA" id="ARBA00022723"/>
    </source>
</evidence>
<protein>
    <submittedName>
        <fullName evidence="8">Exodeoxyribonuclease III</fullName>
    </submittedName>
</protein>
<dbReference type="InterPro" id="IPR005135">
    <property type="entry name" value="Endo/exonuclease/phosphatase"/>
</dbReference>
<dbReference type="PROSITE" id="PS00727">
    <property type="entry name" value="AP_NUCLEASE_F1_2"/>
    <property type="match status" value="1"/>
</dbReference>
<evidence type="ECO:0000313" key="8">
    <source>
        <dbReference type="EMBL" id="WGK69558.1"/>
    </source>
</evidence>
<evidence type="ECO:0000256" key="5">
    <source>
        <dbReference type="ARBA" id="ARBA00022801"/>
    </source>
</evidence>
<gene>
    <name evidence="8" type="ORF">P0082_01485</name>
</gene>
<keyword evidence="9" id="KW-1185">Reference proteome</keyword>
<evidence type="ECO:0000259" key="7">
    <source>
        <dbReference type="Pfam" id="PF03372"/>
    </source>
</evidence>
<dbReference type="Pfam" id="PF03372">
    <property type="entry name" value="Exo_endo_phos"/>
    <property type="match status" value="1"/>
</dbReference>
<evidence type="ECO:0000256" key="3">
    <source>
        <dbReference type="ARBA" id="ARBA00007092"/>
    </source>
</evidence>
<dbReference type="SUPFAM" id="SSF56219">
    <property type="entry name" value="DNase I-like"/>
    <property type="match status" value="1"/>
</dbReference>
<sequence length="268" mass="31101">MATLQSRHLISWNVNGIRAIHKKGLLNPLFSGDWDIIALQETKVNRDQLGPEYTERPGYRSYWSDAERKGYSGTALFIKEDLARNASISRMVDVIGENIFDAEGRSLIADFNSFVLVNCYFPNSQEKGRRIDYKLAFNRTIHRCCEELSRNHSRPVLLCGDYNVAVREIDLARPDDNHQSPGFLPKEREWMEHFMADGYTDSFRHFYPDKTDAYSWWSYRTRARERNVGWRIDYFCINSPFARQLEDAAILDQAIGSDHCPVCVTAQL</sequence>
<comment type="similarity">
    <text evidence="3">Belongs to the DNA repair enzymes AP/ExoA family.</text>
</comment>
<keyword evidence="4" id="KW-0479">Metal-binding</keyword>
<dbReference type="Gene3D" id="3.60.10.10">
    <property type="entry name" value="Endonuclease/exonuclease/phosphatase"/>
    <property type="match status" value="1"/>
</dbReference>
<dbReference type="PANTHER" id="PTHR22748">
    <property type="entry name" value="AP ENDONUCLEASE"/>
    <property type="match status" value="1"/>
</dbReference>
<dbReference type="NCBIfam" id="TIGR00195">
    <property type="entry name" value="exoDNase_III"/>
    <property type="match status" value="1"/>
</dbReference>
<dbReference type="PANTHER" id="PTHR22748:SF6">
    <property type="entry name" value="DNA-(APURINIC OR APYRIMIDINIC SITE) ENDONUCLEASE"/>
    <property type="match status" value="1"/>
</dbReference>
<comment type="cofactor">
    <cofactor evidence="1">
        <name>Mn(2+)</name>
        <dbReference type="ChEBI" id="CHEBI:29035"/>
    </cofactor>
</comment>
<keyword evidence="5" id="KW-0378">Hydrolase</keyword>
<dbReference type="InterPro" id="IPR004808">
    <property type="entry name" value="AP_endonuc_1"/>
</dbReference>
<evidence type="ECO:0000256" key="6">
    <source>
        <dbReference type="ARBA" id="ARBA00022842"/>
    </source>
</evidence>
<accession>A0ABY8MI40</accession>
<dbReference type="NCBIfam" id="TIGR00633">
    <property type="entry name" value="xth"/>
    <property type="match status" value="1"/>
</dbReference>
<organism evidence="8 9">
    <name type="scientific">Candidatus Haliotispira prima</name>
    <dbReference type="NCBI Taxonomy" id="3034016"/>
    <lineage>
        <taxon>Bacteria</taxon>
        <taxon>Pseudomonadati</taxon>
        <taxon>Spirochaetota</taxon>
        <taxon>Spirochaetia</taxon>
        <taxon>Spirochaetales</taxon>
        <taxon>Spirochaetaceae</taxon>
        <taxon>Candidatus Haliotispira</taxon>
    </lineage>
</organism>
<feature type="domain" description="Endonuclease/exonuclease/phosphatase" evidence="7">
    <location>
        <begin position="10"/>
        <end position="259"/>
    </location>
</feature>
<dbReference type="Proteomes" id="UP001228690">
    <property type="component" value="Chromosome"/>
</dbReference>
<dbReference type="InterPro" id="IPR020848">
    <property type="entry name" value="AP_endonuclease_F1_CS"/>
</dbReference>
<dbReference type="RefSeq" id="WP_326927743.1">
    <property type="nucleotide sequence ID" value="NZ_CP123443.1"/>
</dbReference>
<proteinExistence type="inferred from homology"/>
<evidence type="ECO:0000256" key="1">
    <source>
        <dbReference type="ARBA" id="ARBA00001936"/>
    </source>
</evidence>
<evidence type="ECO:0000313" key="9">
    <source>
        <dbReference type="Proteomes" id="UP001228690"/>
    </source>
</evidence>
<evidence type="ECO:0000256" key="2">
    <source>
        <dbReference type="ARBA" id="ARBA00001946"/>
    </source>
</evidence>
<comment type="cofactor">
    <cofactor evidence="2">
        <name>Mg(2+)</name>
        <dbReference type="ChEBI" id="CHEBI:18420"/>
    </cofactor>
</comment>
<dbReference type="EMBL" id="CP123443">
    <property type="protein sequence ID" value="WGK69558.1"/>
    <property type="molecule type" value="Genomic_DNA"/>
</dbReference>
<reference evidence="8 9" key="1">
    <citation type="submission" date="2023-04" db="EMBL/GenBank/DDBJ databases">
        <title>Spirochaete genome identified in red abalone sample constitutes a novel genus.</title>
        <authorList>
            <person name="Sharma S.P."/>
            <person name="Purcell C.M."/>
            <person name="Hyde J.R."/>
            <person name="Severin A.J."/>
        </authorList>
    </citation>
    <scope>NUCLEOTIDE SEQUENCE [LARGE SCALE GENOMIC DNA]</scope>
    <source>
        <strain evidence="8 9">SP-2023</strain>
    </source>
</reference>